<reference evidence="1 2" key="1">
    <citation type="submission" date="2015-01" db="EMBL/GenBank/DDBJ databases">
        <title>Evolution of Trichinella species and genotypes.</title>
        <authorList>
            <person name="Korhonen P.K."/>
            <person name="Edoardo P."/>
            <person name="Giuseppe L.R."/>
            <person name="Gasser R.B."/>
        </authorList>
    </citation>
    <scope>NUCLEOTIDE SEQUENCE [LARGE SCALE GENOMIC DNA]</scope>
    <source>
        <strain evidence="1">ISS417</strain>
    </source>
</reference>
<gene>
    <name evidence="1" type="ORF">T05_12133</name>
</gene>
<evidence type="ECO:0000313" key="1">
    <source>
        <dbReference type="EMBL" id="KRX43671.1"/>
    </source>
</evidence>
<keyword evidence="2" id="KW-1185">Reference proteome</keyword>
<organism evidence="1 2">
    <name type="scientific">Trichinella murrelli</name>
    <dbReference type="NCBI Taxonomy" id="144512"/>
    <lineage>
        <taxon>Eukaryota</taxon>
        <taxon>Metazoa</taxon>
        <taxon>Ecdysozoa</taxon>
        <taxon>Nematoda</taxon>
        <taxon>Enoplea</taxon>
        <taxon>Dorylaimia</taxon>
        <taxon>Trichinellida</taxon>
        <taxon>Trichinellidae</taxon>
        <taxon>Trichinella</taxon>
    </lineage>
</organism>
<accession>A0A0V0TYI9</accession>
<evidence type="ECO:0000313" key="2">
    <source>
        <dbReference type="Proteomes" id="UP000055048"/>
    </source>
</evidence>
<dbReference type="Proteomes" id="UP000055048">
    <property type="component" value="Unassembled WGS sequence"/>
</dbReference>
<dbReference type="AlphaFoldDB" id="A0A0V0TYI9"/>
<protein>
    <submittedName>
        <fullName evidence="1">Uncharacterized protein</fullName>
    </submittedName>
</protein>
<sequence>MKNGTESLYNCEVVALLIGFHTAKPDASSNKCNSLLKRTIRFEKLKFYQQLFPARCDYTNRMSKLDTVNWSLIIDMLYAEWHLSSFESEQTKLGSG</sequence>
<proteinExistence type="predicted"/>
<comment type="caution">
    <text evidence="1">The sequence shown here is derived from an EMBL/GenBank/DDBJ whole genome shotgun (WGS) entry which is preliminary data.</text>
</comment>
<name>A0A0V0TYI9_9BILA</name>
<dbReference type="EMBL" id="JYDJ01000113">
    <property type="protein sequence ID" value="KRX43671.1"/>
    <property type="molecule type" value="Genomic_DNA"/>
</dbReference>